<accession>A0A934TTP8</accession>
<reference evidence="1" key="2">
    <citation type="submission" date="2021-01" db="EMBL/GenBank/DDBJ databases">
        <authorList>
            <person name="Kang M."/>
        </authorList>
    </citation>
    <scope>NUCLEOTIDE SEQUENCE</scope>
    <source>
        <strain evidence="1">KACC 17527</strain>
    </source>
</reference>
<gene>
    <name evidence="1" type="ORF">JJB11_14915</name>
</gene>
<keyword evidence="2" id="KW-1185">Reference proteome</keyword>
<dbReference type="AlphaFoldDB" id="A0A934TTP8"/>
<sequence>MSALPLPVVFADDLPDDVRQVLRPGEPLRDREGIAHVLPASFLRVDSWKQAMETPLTAHFCLSELMAVDVREAARMRSFPRYVPCAIVLLAAALELFRIEVGTYVHVAANGGYRSPGHALSRYASRHCWGTAANIYRIGDSYLDTREEIEKYAAIARRVIPGAWVRPFGPADGETDDHLHIDIGYTVFDPVDAGDRRPGREGS</sequence>
<name>A0A934TTP8_9BURK</name>
<evidence type="ECO:0008006" key="3">
    <source>
        <dbReference type="Google" id="ProtNLM"/>
    </source>
</evidence>
<evidence type="ECO:0000313" key="2">
    <source>
        <dbReference type="Proteomes" id="UP000630528"/>
    </source>
</evidence>
<comment type="caution">
    <text evidence="1">The sequence shown here is derived from an EMBL/GenBank/DDBJ whole genome shotgun (WGS) entry which is preliminary data.</text>
</comment>
<dbReference type="Proteomes" id="UP000630528">
    <property type="component" value="Unassembled WGS sequence"/>
</dbReference>
<protein>
    <recommendedName>
        <fullName evidence="3">Peptidase M15A C-terminal domain-containing protein</fullName>
    </recommendedName>
</protein>
<dbReference type="InterPro" id="IPR009045">
    <property type="entry name" value="Zn_M74/Hedgehog-like"/>
</dbReference>
<dbReference type="EMBL" id="JAEPWM010000005">
    <property type="protein sequence ID" value="MBK6007391.1"/>
    <property type="molecule type" value="Genomic_DNA"/>
</dbReference>
<proteinExistence type="predicted"/>
<dbReference type="RefSeq" id="WP_201172649.1">
    <property type="nucleotide sequence ID" value="NZ_JAEPWM010000005.1"/>
</dbReference>
<evidence type="ECO:0000313" key="1">
    <source>
        <dbReference type="EMBL" id="MBK6007391.1"/>
    </source>
</evidence>
<dbReference type="SUPFAM" id="SSF55166">
    <property type="entry name" value="Hedgehog/DD-peptidase"/>
    <property type="match status" value="1"/>
</dbReference>
<organism evidence="1 2">
    <name type="scientific">Ramlibacter ginsenosidimutans</name>
    <dbReference type="NCBI Taxonomy" id="502333"/>
    <lineage>
        <taxon>Bacteria</taxon>
        <taxon>Pseudomonadati</taxon>
        <taxon>Pseudomonadota</taxon>
        <taxon>Betaproteobacteria</taxon>
        <taxon>Burkholderiales</taxon>
        <taxon>Comamonadaceae</taxon>
        <taxon>Ramlibacter</taxon>
    </lineage>
</organism>
<reference evidence="1" key="1">
    <citation type="journal article" date="2012" name="J. Microbiol. Biotechnol.">
        <title>Ramlibacter ginsenosidimutans sp. nov., with ginsenoside-converting activity.</title>
        <authorList>
            <person name="Wang L."/>
            <person name="An D.S."/>
            <person name="Kim S.G."/>
            <person name="Jin F.X."/>
            <person name="Kim S.C."/>
            <person name="Lee S.T."/>
            <person name="Im W.T."/>
        </authorList>
    </citation>
    <scope>NUCLEOTIDE SEQUENCE</scope>
    <source>
        <strain evidence="1">KACC 17527</strain>
    </source>
</reference>